<organism evidence="9 10">
    <name type="scientific">Loxostege sticticalis</name>
    <name type="common">Beet webworm moth</name>
    <dbReference type="NCBI Taxonomy" id="481309"/>
    <lineage>
        <taxon>Eukaryota</taxon>
        <taxon>Metazoa</taxon>
        <taxon>Ecdysozoa</taxon>
        <taxon>Arthropoda</taxon>
        <taxon>Hexapoda</taxon>
        <taxon>Insecta</taxon>
        <taxon>Pterygota</taxon>
        <taxon>Neoptera</taxon>
        <taxon>Endopterygota</taxon>
        <taxon>Lepidoptera</taxon>
        <taxon>Glossata</taxon>
        <taxon>Ditrysia</taxon>
        <taxon>Pyraloidea</taxon>
        <taxon>Crambidae</taxon>
        <taxon>Pyraustinae</taxon>
        <taxon>Loxostege</taxon>
    </lineage>
</organism>
<accession>A0ABD0S909</accession>
<keyword evidence="6" id="KW-0175">Coiled coil</keyword>
<dbReference type="Pfam" id="PF05485">
    <property type="entry name" value="THAP"/>
    <property type="match status" value="1"/>
</dbReference>
<evidence type="ECO:0000313" key="10">
    <source>
        <dbReference type="Proteomes" id="UP001549921"/>
    </source>
</evidence>
<dbReference type="Gene3D" id="6.20.210.20">
    <property type="entry name" value="THAP domain"/>
    <property type="match status" value="1"/>
</dbReference>
<feature type="region of interest" description="Disordered" evidence="7">
    <location>
        <begin position="122"/>
        <end position="156"/>
    </location>
</feature>
<dbReference type="Pfam" id="PF21787">
    <property type="entry name" value="TNP-like_RNaseH_N"/>
    <property type="match status" value="1"/>
</dbReference>
<dbReference type="InterPro" id="IPR048365">
    <property type="entry name" value="TNP-like_RNaseH_N"/>
</dbReference>
<dbReference type="InterPro" id="IPR048366">
    <property type="entry name" value="TNP-like_GBD"/>
</dbReference>
<dbReference type="AlphaFoldDB" id="A0ABD0S909"/>
<dbReference type="InterPro" id="IPR038441">
    <property type="entry name" value="THAP_Znf_sf"/>
</dbReference>
<dbReference type="SMART" id="SM00980">
    <property type="entry name" value="THAP"/>
    <property type="match status" value="1"/>
</dbReference>
<dbReference type="Pfam" id="PF21789">
    <property type="entry name" value="TNP-like_RNaseH_C"/>
    <property type="match status" value="1"/>
</dbReference>
<evidence type="ECO:0000259" key="8">
    <source>
        <dbReference type="PROSITE" id="PS50950"/>
    </source>
</evidence>
<dbReference type="Proteomes" id="UP001549921">
    <property type="component" value="Unassembled WGS sequence"/>
</dbReference>
<gene>
    <name evidence="9" type="ORF">ABMA28_010671</name>
</gene>
<sequence length="923" mass="106048">MTICAVKLCHNTSEKQKKCDNITFHRIPIDPVIADKWVKNISLSRGEVYWKPTKNTRICSKHFKNEDKYITQGGSCRLRRNAVPVKDLHISCTGTDDQLDEEDNVDEISPVHGLSGLNAAQDKTEGVRGASNRNLVTESSSQPSTSRGNVRRPSDDEFDYIFDTPRKALLRKKLKKSTLLNLKHRKVIKTLKQKTRRLQKRNKSLKGILSELQKKRFISNDVSNLLSENVFAADLFNNMVKKIKKDKKRPMPKYTPEFRKFCLTLHYHSPRAYTYVRNTFDTCLPHPKTLYNWYCSIDGSPGFTNESFKLLISKSQSSDKTLICGLIADEMAIRPQNIKGGLGNVDVGTGTTSGIKASQAYVFMLVCLNERWKIPLGYFLIHSLEGKHKKNLINICLAKCHDAGIKVVSLTFDGHPTNISAMELLGCRVKDPKNMKTTFKHPSSDHEVAVFLDPCHMIKLIRNHWEDKSQFLDEQKNVVDWNYLVLLNDLQDTEGLNIANKLTRRHLEFRNAIMKVKLAMQLLSRSVSISLKFCRETLKLDKFEKSVGTENFIMLLNDLFDVFNSRRLTQYGFCRPLSKDNKVNIFDLLEKAKKYILNLSIKTTRKRTYHENEAAIRIKVKSFESVLSVQSNKGFKGMLICIESLKHLYKTLVEDTKEMVYISTYRLSQDHLELFFGMIRMNGGHNDNPNVLQFKGAYRKLLCHMELQAVVTGNCVPLEDISVLTCSSAIKCINQTTFSERFDDDEEQPYQESERHAPDVDIASLIASTDDPNYKNYVVGYIAGKIKCNFCIDSMLTKEKLWFHKLVTLRDNGGLIYVSEAVYLICGIAENYFRKYMAETNNLDKTSETKLALTIMEKLVGRSVFPDAEEHVNGKNHVNNLSRLIIERYLRIRLFYESKKDNVMKTPLSKRQLLRKQIQFTGF</sequence>
<evidence type="ECO:0000256" key="6">
    <source>
        <dbReference type="SAM" id="Coils"/>
    </source>
</evidence>
<dbReference type="Pfam" id="PF12017">
    <property type="entry name" value="Tnp_P_element"/>
    <property type="match status" value="1"/>
</dbReference>
<comment type="caution">
    <text evidence="9">The sequence shown here is derived from an EMBL/GenBank/DDBJ whole genome shotgun (WGS) entry which is preliminary data.</text>
</comment>
<keyword evidence="2 5" id="KW-0863">Zinc-finger</keyword>
<dbReference type="SUPFAM" id="SSF57716">
    <property type="entry name" value="Glucocorticoid receptor-like (DNA-binding domain)"/>
    <property type="match status" value="1"/>
</dbReference>
<reference evidence="9 10" key="1">
    <citation type="submission" date="2024-06" db="EMBL/GenBank/DDBJ databases">
        <title>A chromosome-level genome assembly of beet webworm, Loxostege sticticalis.</title>
        <authorList>
            <person name="Zhang Y."/>
        </authorList>
    </citation>
    <scope>NUCLEOTIDE SEQUENCE [LARGE SCALE GENOMIC DNA]</scope>
    <source>
        <strain evidence="9">AQ028</strain>
        <tissue evidence="9">Male pupae</tissue>
    </source>
</reference>
<evidence type="ECO:0000256" key="7">
    <source>
        <dbReference type="SAM" id="MobiDB-lite"/>
    </source>
</evidence>
<feature type="coiled-coil region" evidence="6">
    <location>
        <begin position="188"/>
        <end position="215"/>
    </location>
</feature>
<feature type="domain" description="THAP-type" evidence="8">
    <location>
        <begin position="1"/>
        <end position="87"/>
    </location>
</feature>
<protein>
    <recommendedName>
        <fullName evidence="8">THAP-type domain-containing protein</fullName>
    </recommendedName>
</protein>
<keyword evidence="4 5" id="KW-0238">DNA-binding</keyword>
<proteinExistence type="predicted"/>
<dbReference type="InterPro" id="IPR048367">
    <property type="entry name" value="TNP-like_RNaseH_C"/>
</dbReference>
<evidence type="ECO:0000256" key="5">
    <source>
        <dbReference type="PROSITE-ProRule" id="PRU00309"/>
    </source>
</evidence>
<dbReference type="InterPro" id="IPR006612">
    <property type="entry name" value="THAP_Znf"/>
</dbReference>
<evidence type="ECO:0000256" key="4">
    <source>
        <dbReference type="ARBA" id="ARBA00023125"/>
    </source>
</evidence>
<dbReference type="GO" id="GO:0008270">
    <property type="term" value="F:zinc ion binding"/>
    <property type="evidence" value="ECO:0007669"/>
    <property type="project" value="UniProtKB-KW"/>
</dbReference>
<name>A0ABD0S909_LOXSC</name>
<feature type="compositionally biased region" description="Polar residues" evidence="7">
    <location>
        <begin position="131"/>
        <end position="148"/>
    </location>
</feature>
<dbReference type="InterPro" id="IPR021896">
    <property type="entry name" value="THAP9-like_HTH"/>
</dbReference>
<dbReference type="EMBL" id="JBEDNZ010000026">
    <property type="protein sequence ID" value="KAL0810551.1"/>
    <property type="molecule type" value="Genomic_DNA"/>
</dbReference>
<dbReference type="SMART" id="SM00692">
    <property type="entry name" value="DM3"/>
    <property type="match status" value="1"/>
</dbReference>
<dbReference type="Pfam" id="PF21788">
    <property type="entry name" value="TNP-like_GBD"/>
    <property type="match status" value="1"/>
</dbReference>
<evidence type="ECO:0000256" key="3">
    <source>
        <dbReference type="ARBA" id="ARBA00022833"/>
    </source>
</evidence>
<evidence type="ECO:0000313" key="9">
    <source>
        <dbReference type="EMBL" id="KAL0810551.1"/>
    </source>
</evidence>
<evidence type="ECO:0000256" key="1">
    <source>
        <dbReference type="ARBA" id="ARBA00022723"/>
    </source>
</evidence>
<dbReference type="PANTHER" id="PTHR47577:SF2">
    <property type="entry name" value="THAP DOMAIN CONTAINING 9"/>
    <property type="match status" value="1"/>
</dbReference>
<evidence type="ECO:0000256" key="2">
    <source>
        <dbReference type="ARBA" id="ARBA00022771"/>
    </source>
</evidence>
<keyword evidence="1" id="KW-0479">Metal-binding</keyword>
<dbReference type="GO" id="GO:0003677">
    <property type="term" value="F:DNA binding"/>
    <property type="evidence" value="ECO:0007669"/>
    <property type="project" value="UniProtKB-UniRule"/>
</dbReference>
<dbReference type="PANTHER" id="PTHR47577">
    <property type="entry name" value="THAP DOMAIN-CONTAINING PROTEIN 6"/>
    <property type="match status" value="1"/>
</dbReference>
<dbReference type="PROSITE" id="PS50950">
    <property type="entry name" value="ZF_THAP"/>
    <property type="match status" value="1"/>
</dbReference>
<keyword evidence="3" id="KW-0862">Zinc</keyword>